<sequence length="109" mass="12134">MPKPTSKSVKAISSREKNGRLVWNHSTHIDGLIPILERLCNQDSIQTITPGEISRVRGHSPHMQLRVSVPIRGGFKVIARQGKTVQEVFILTTLEQDELQVAIAVAMNK</sequence>
<name>A0A8J7FGN6_9CYAN</name>
<dbReference type="Pfam" id="PF09876">
    <property type="entry name" value="DUF2103"/>
    <property type="match status" value="1"/>
</dbReference>
<dbReference type="EMBL" id="JADEWL010000134">
    <property type="protein sequence ID" value="MBE9216038.1"/>
    <property type="molecule type" value="Genomic_DNA"/>
</dbReference>
<dbReference type="AlphaFoldDB" id="A0A8J7FGN6"/>
<evidence type="ECO:0000313" key="1">
    <source>
        <dbReference type="EMBL" id="MBE9216038.1"/>
    </source>
</evidence>
<reference evidence="1" key="1">
    <citation type="submission" date="2020-10" db="EMBL/GenBank/DDBJ databases">
        <authorList>
            <person name="Castelo-Branco R."/>
            <person name="Eusebio N."/>
            <person name="Adriana R."/>
            <person name="Vieira A."/>
            <person name="Brugerolle De Fraissinette N."/>
            <person name="Rezende De Castro R."/>
            <person name="Schneider M.P."/>
            <person name="Vasconcelos V."/>
            <person name="Leao P.N."/>
        </authorList>
    </citation>
    <scope>NUCLEOTIDE SEQUENCE</scope>
    <source>
        <strain evidence="1">LEGE 06105</strain>
    </source>
</reference>
<comment type="caution">
    <text evidence="1">The sequence shown here is derived from an EMBL/GenBank/DDBJ whole genome shotgun (WGS) entry which is preliminary data.</text>
</comment>
<protein>
    <submittedName>
        <fullName evidence="1">Metal-binding protein</fullName>
    </submittedName>
</protein>
<accession>A0A8J7FGN6</accession>
<keyword evidence="2" id="KW-1185">Reference proteome</keyword>
<dbReference type="Proteomes" id="UP000620559">
    <property type="component" value="Unassembled WGS sequence"/>
</dbReference>
<gene>
    <name evidence="1" type="ORF">IQ247_25820</name>
</gene>
<dbReference type="RefSeq" id="WP_193924385.1">
    <property type="nucleotide sequence ID" value="NZ_JADEWL010000134.1"/>
</dbReference>
<evidence type="ECO:0000313" key="2">
    <source>
        <dbReference type="Proteomes" id="UP000620559"/>
    </source>
</evidence>
<dbReference type="InterPro" id="IPR018664">
    <property type="entry name" value="DUF2103_metal-binding"/>
</dbReference>
<organism evidence="1 2">
    <name type="scientific">Plectonema cf. radiosum LEGE 06105</name>
    <dbReference type="NCBI Taxonomy" id="945769"/>
    <lineage>
        <taxon>Bacteria</taxon>
        <taxon>Bacillati</taxon>
        <taxon>Cyanobacteriota</taxon>
        <taxon>Cyanophyceae</taxon>
        <taxon>Oscillatoriophycideae</taxon>
        <taxon>Oscillatoriales</taxon>
        <taxon>Microcoleaceae</taxon>
        <taxon>Plectonema</taxon>
    </lineage>
</organism>
<proteinExistence type="predicted"/>